<feature type="compositionally biased region" description="Polar residues" evidence="1">
    <location>
        <begin position="1"/>
        <end position="18"/>
    </location>
</feature>
<evidence type="ECO:0000313" key="2">
    <source>
        <dbReference type="EnsemblMetazoa" id="CJA32090.1"/>
    </source>
</evidence>
<feature type="region of interest" description="Disordered" evidence="1">
    <location>
        <begin position="1"/>
        <end position="56"/>
    </location>
</feature>
<reference evidence="2" key="2">
    <citation type="submission" date="2022-06" db="UniProtKB">
        <authorList>
            <consortium name="EnsemblMetazoa"/>
        </authorList>
    </citation>
    <scope>IDENTIFICATION</scope>
    <source>
        <strain evidence="2">DF5081</strain>
    </source>
</reference>
<dbReference type="EnsemblMetazoa" id="CJA32090.1">
    <property type="protein sequence ID" value="CJA32090.1"/>
    <property type="gene ID" value="WBGene00207937"/>
</dbReference>
<dbReference type="AlphaFoldDB" id="A0A8R1EBS5"/>
<sequence>CFDNLNTSGGVPSEQMTGNRLHHDDSSSDSDDEANGSGRSNESRPTFYREEVDQAY</sequence>
<reference evidence="3" key="1">
    <citation type="submission" date="2010-08" db="EMBL/GenBank/DDBJ databases">
        <authorList>
            <consortium name="Caenorhabditis japonica Sequencing Consortium"/>
            <person name="Wilson R.K."/>
        </authorList>
    </citation>
    <scope>NUCLEOTIDE SEQUENCE [LARGE SCALE GENOMIC DNA]</scope>
    <source>
        <strain evidence="3">DF5081</strain>
    </source>
</reference>
<dbReference type="Proteomes" id="UP000005237">
    <property type="component" value="Unassembled WGS sequence"/>
</dbReference>
<name>A0A8R1EBS5_CAEJA</name>
<feature type="compositionally biased region" description="Basic and acidic residues" evidence="1">
    <location>
        <begin position="47"/>
        <end position="56"/>
    </location>
</feature>
<evidence type="ECO:0000256" key="1">
    <source>
        <dbReference type="SAM" id="MobiDB-lite"/>
    </source>
</evidence>
<accession>A0A8R1EBS5</accession>
<evidence type="ECO:0000313" key="3">
    <source>
        <dbReference type="Proteomes" id="UP000005237"/>
    </source>
</evidence>
<organism evidence="2 3">
    <name type="scientific">Caenorhabditis japonica</name>
    <dbReference type="NCBI Taxonomy" id="281687"/>
    <lineage>
        <taxon>Eukaryota</taxon>
        <taxon>Metazoa</taxon>
        <taxon>Ecdysozoa</taxon>
        <taxon>Nematoda</taxon>
        <taxon>Chromadorea</taxon>
        <taxon>Rhabditida</taxon>
        <taxon>Rhabditina</taxon>
        <taxon>Rhabditomorpha</taxon>
        <taxon>Rhabditoidea</taxon>
        <taxon>Rhabditidae</taxon>
        <taxon>Peloderinae</taxon>
        <taxon>Caenorhabditis</taxon>
    </lineage>
</organism>
<keyword evidence="3" id="KW-1185">Reference proteome</keyword>
<protein>
    <submittedName>
        <fullName evidence="2">Uncharacterized protein</fullName>
    </submittedName>
</protein>
<proteinExistence type="predicted"/>